<proteinExistence type="predicted"/>
<dbReference type="EMBL" id="JBHSGU010000021">
    <property type="protein sequence ID" value="MFC4701728.1"/>
    <property type="molecule type" value="Genomic_DNA"/>
</dbReference>
<reference evidence="2" key="1">
    <citation type="journal article" date="2019" name="Int. J. Syst. Evol. Microbiol.">
        <title>The Global Catalogue of Microorganisms (GCM) 10K type strain sequencing project: providing services to taxonomists for standard genome sequencing and annotation.</title>
        <authorList>
            <consortium name="The Broad Institute Genomics Platform"/>
            <consortium name="The Broad Institute Genome Sequencing Center for Infectious Disease"/>
            <person name="Wu L."/>
            <person name="Ma J."/>
        </authorList>
    </citation>
    <scope>NUCLEOTIDE SEQUENCE [LARGE SCALE GENOMIC DNA]</scope>
    <source>
        <strain evidence="2">KACC 12507</strain>
    </source>
</reference>
<name>A0ABV9M0H4_9ALTE</name>
<protein>
    <submittedName>
        <fullName evidence="1">Uncharacterized protein</fullName>
    </submittedName>
</protein>
<evidence type="ECO:0000313" key="1">
    <source>
        <dbReference type="EMBL" id="MFC4701728.1"/>
    </source>
</evidence>
<dbReference type="RefSeq" id="WP_382410483.1">
    <property type="nucleotide sequence ID" value="NZ_JBHSGU010000021.1"/>
</dbReference>
<organism evidence="1 2">
    <name type="scientific">Glaciecola siphonariae</name>
    <dbReference type="NCBI Taxonomy" id="521012"/>
    <lineage>
        <taxon>Bacteria</taxon>
        <taxon>Pseudomonadati</taxon>
        <taxon>Pseudomonadota</taxon>
        <taxon>Gammaproteobacteria</taxon>
        <taxon>Alteromonadales</taxon>
        <taxon>Alteromonadaceae</taxon>
        <taxon>Glaciecola</taxon>
    </lineage>
</organism>
<evidence type="ECO:0000313" key="2">
    <source>
        <dbReference type="Proteomes" id="UP001595897"/>
    </source>
</evidence>
<gene>
    <name evidence="1" type="ORF">ACFO4O_16350</name>
</gene>
<dbReference type="Proteomes" id="UP001595897">
    <property type="component" value="Unassembled WGS sequence"/>
</dbReference>
<keyword evidence="2" id="KW-1185">Reference proteome</keyword>
<comment type="caution">
    <text evidence="1">The sequence shown here is derived from an EMBL/GenBank/DDBJ whole genome shotgun (WGS) entry which is preliminary data.</text>
</comment>
<accession>A0ABV9M0H4</accession>
<sequence length="49" mass="5533">MFAVIFKAQVGNQDSQYSETVAIMRDLAFNKYNCQYNPPLSSVLDATNE</sequence>